<dbReference type="CDD" id="cd00033">
    <property type="entry name" value="CCP"/>
    <property type="match status" value="1"/>
</dbReference>
<evidence type="ECO:0000256" key="3">
    <source>
        <dbReference type="ARBA" id="ARBA00022656"/>
    </source>
</evidence>
<evidence type="ECO:0000313" key="10">
    <source>
        <dbReference type="Proteomes" id="UP000085678"/>
    </source>
</evidence>
<dbReference type="GO" id="GO:0004867">
    <property type="term" value="F:serine-type endopeptidase inhibitor activity"/>
    <property type="evidence" value="ECO:0007669"/>
    <property type="project" value="InterPro"/>
</dbReference>
<dbReference type="SUPFAM" id="SSF57362">
    <property type="entry name" value="BPTI-like"/>
    <property type="match status" value="1"/>
</dbReference>
<accession>A0A1S3I3K0</accession>
<dbReference type="InterPro" id="IPR036880">
    <property type="entry name" value="Kunitz_BPTI_sf"/>
</dbReference>
<dbReference type="InterPro" id="IPR050098">
    <property type="entry name" value="TFPI/VKTCI-like"/>
</dbReference>
<keyword evidence="5" id="KW-0768">Sushi</keyword>
<dbReference type="PROSITE" id="PS00280">
    <property type="entry name" value="BPTI_KUNITZ_1"/>
    <property type="match status" value="1"/>
</dbReference>
<keyword evidence="2" id="KW-0964">Secreted</keyword>
<dbReference type="AlphaFoldDB" id="A0A1S3I3K0"/>
<reference evidence="11" key="1">
    <citation type="submission" date="2025-08" db="UniProtKB">
        <authorList>
            <consortium name="RefSeq"/>
        </authorList>
    </citation>
    <scope>IDENTIFICATION</scope>
    <source>
        <tissue evidence="11">Gonads</tissue>
    </source>
</reference>
<dbReference type="InterPro" id="IPR035976">
    <property type="entry name" value="Sushi/SCR/CCP_sf"/>
</dbReference>
<evidence type="ECO:0000259" key="8">
    <source>
        <dbReference type="PROSITE" id="PS50279"/>
    </source>
</evidence>
<dbReference type="InterPro" id="IPR020901">
    <property type="entry name" value="Prtase_inh_Kunz-CS"/>
</dbReference>
<name>A0A1S3I3K0_LINAN</name>
<evidence type="ECO:0000256" key="4">
    <source>
        <dbReference type="ARBA" id="ARBA00023157"/>
    </source>
</evidence>
<dbReference type="InterPro" id="IPR002223">
    <property type="entry name" value="Kunitz_BPTI"/>
</dbReference>
<feature type="region of interest" description="Disordered" evidence="6">
    <location>
        <begin position="43"/>
        <end position="66"/>
    </location>
</feature>
<dbReference type="Gene3D" id="4.10.410.10">
    <property type="entry name" value="Pancreatic trypsin inhibitor Kunitz domain"/>
    <property type="match status" value="1"/>
</dbReference>
<evidence type="ECO:0000256" key="1">
    <source>
        <dbReference type="ARBA" id="ARBA00004613"/>
    </source>
</evidence>
<feature type="region of interest" description="Disordered" evidence="6">
    <location>
        <begin position="137"/>
        <end position="202"/>
    </location>
</feature>
<evidence type="ECO:0000256" key="2">
    <source>
        <dbReference type="ARBA" id="ARBA00022525"/>
    </source>
</evidence>
<dbReference type="Proteomes" id="UP000085678">
    <property type="component" value="Unplaced"/>
</dbReference>
<dbReference type="PROSITE" id="PS50923">
    <property type="entry name" value="SUSHI"/>
    <property type="match status" value="1"/>
</dbReference>
<dbReference type="Pfam" id="PF00014">
    <property type="entry name" value="Kunitz_BPTI"/>
    <property type="match status" value="1"/>
</dbReference>
<dbReference type="PANTHER" id="PTHR10083:SF217">
    <property type="entry name" value="BOOPHILIN-H2"/>
    <property type="match status" value="1"/>
</dbReference>
<dbReference type="KEGG" id="lak:106160374"/>
<keyword evidence="7" id="KW-0732">Signal</keyword>
<organism evidence="10 11">
    <name type="scientific">Lingula anatina</name>
    <name type="common">Brachiopod</name>
    <name type="synonym">Lingula unguis</name>
    <dbReference type="NCBI Taxonomy" id="7574"/>
    <lineage>
        <taxon>Eukaryota</taxon>
        <taxon>Metazoa</taxon>
        <taxon>Spiralia</taxon>
        <taxon>Lophotrochozoa</taxon>
        <taxon>Brachiopoda</taxon>
        <taxon>Linguliformea</taxon>
        <taxon>Lingulata</taxon>
        <taxon>Lingulida</taxon>
        <taxon>Linguloidea</taxon>
        <taxon>Lingulidae</taxon>
        <taxon>Lingula</taxon>
    </lineage>
</organism>
<feature type="domain" description="BPTI/Kunitz inhibitor" evidence="8">
    <location>
        <begin position="210"/>
        <end position="260"/>
    </location>
</feature>
<dbReference type="PROSITE" id="PS50279">
    <property type="entry name" value="BPTI_KUNITZ_2"/>
    <property type="match status" value="1"/>
</dbReference>
<keyword evidence="10" id="KW-1185">Reference proteome</keyword>
<keyword evidence="3" id="KW-0800">Toxin</keyword>
<dbReference type="RefSeq" id="XP_013392411.1">
    <property type="nucleotide sequence ID" value="XM_013536957.1"/>
</dbReference>
<dbReference type="CDD" id="cd00109">
    <property type="entry name" value="Kunitz-type"/>
    <property type="match status" value="1"/>
</dbReference>
<dbReference type="GeneID" id="106160374"/>
<evidence type="ECO:0000256" key="6">
    <source>
        <dbReference type="SAM" id="MobiDB-lite"/>
    </source>
</evidence>
<feature type="domain" description="Sushi" evidence="9">
    <location>
        <begin position="60"/>
        <end position="124"/>
    </location>
</feature>
<dbReference type="GO" id="GO:0005615">
    <property type="term" value="C:extracellular space"/>
    <property type="evidence" value="ECO:0007669"/>
    <property type="project" value="TreeGrafter"/>
</dbReference>
<dbReference type="OrthoDB" id="4473401at2759"/>
<evidence type="ECO:0000256" key="5">
    <source>
        <dbReference type="PROSITE-ProRule" id="PRU00302"/>
    </source>
</evidence>
<dbReference type="Pfam" id="PF00084">
    <property type="entry name" value="Sushi"/>
    <property type="match status" value="1"/>
</dbReference>
<proteinExistence type="predicted"/>
<sequence length="262" mass="29882">MARTWRCLQALTLVLLFITPYSVISQGYDGDLPVEEVEIYDREEDPEDRGVNSADEAFPTNCNPPVPPENGYIEGTETKLGSQVTLKCNPGFYLVGTSTMRCLAVPGLARKLIWDPQDQYYCEEREVVQAPQIQELFDDEEGDPEENELVHKDSLNGVEIEQEEEEKEEEVEEASNRPDDSEFFEEPVMLQGSESRKENPSKMTELPELCSYPKVEGPCKASFPRYYYNMETGDCQLFTYGGCRGNKNRFKTVEDCEETCVQ</sequence>
<evidence type="ECO:0000259" key="9">
    <source>
        <dbReference type="PROSITE" id="PS50923"/>
    </source>
</evidence>
<evidence type="ECO:0000256" key="7">
    <source>
        <dbReference type="SAM" id="SignalP"/>
    </source>
</evidence>
<protein>
    <submittedName>
        <fullName evidence="11">Amyloid-like protein 2</fullName>
    </submittedName>
</protein>
<dbReference type="Gene3D" id="2.10.70.10">
    <property type="entry name" value="Complement Module, domain 1"/>
    <property type="match status" value="1"/>
</dbReference>
<comment type="subcellular location">
    <subcellularLocation>
        <location evidence="1">Secreted</location>
    </subcellularLocation>
</comment>
<dbReference type="PRINTS" id="PR00759">
    <property type="entry name" value="BASICPTASE"/>
</dbReference>
<dbReference type="InParanoid" id="A0A1S3I3K0"/>
<dbReference type="SUPFAM" id="SSF57535">
    <property type="entry name" value="Complement control module/SCR domain"/>
    <property type="match status" value="1"/>
</dbReference>
<evidence type="ECO:0000313" key="11">
    <source>
        <dbReference type="RefSeq" id="XP_013392411.1"/>
    </source>
</evidence>
<comment type="caution">
    <text evidence="5">Lacks conserved residue(s) required for the propagation of feature annotation.</text>
</comment>
<feature type="compositionally biased region" description="Acidic residues" evidence="6">
    <location>
        <begin position="160"/>
        <end position="173"/>
    </location>
</feature>
<dbReference type="InterPro" id="IPR000436">
    <property type="entry name" value="Sushi_SCR_CCP_dom"/>
</dbReference>
<feature type="chain" id="PRO_5010277255" evidence="7">
    <location>
        <begin position="26"/>
        <end position="262"/>
    </location>
</feature>
<feature type="signal peptide" evidence="7">
    <location>
        <begin position="1"/>
        <end position="25"/>
    </location>
</feature>
<keyword evidence="4" id="KW-1015">Disulfide bond</keyword>
<dbReference type="SMART" id="SM00131">
    <property type="entry name" value="KU"/>
    <property type="match status" value="1"/>
</dbReference>
<dbReference type="FunFam" id="4.10.410.10:FF:000004">
    <property type="entry name" value="Tissue factor pathway inhibitor"/>
    <property type="match status" value="1"/>
</dbReference>
<dbReference type="SMART" id="SM00032">
    <property type="entry name" value="CCP"/>
    <property type="match status" value="1"/>
</dbReference>
<dbReference type="PANTHER" id="PTHR10083">
    <property type="entry name" value="KUNITZ-TYPE PROTEASE INHIBITOR-RELATED"/>
    <property type="match status" value="1"/>
</dbReference>
<gene>
    <name evidence="11" type="primary">LOC106160374</name>
</gene>
<feature type="compositionally biased region" description="Acidic residues" evidence="6">
    <location>
        <begin position="137"/>
        <end position="147"/>
    </location>
</feature>